<dbReference type="EMBL" id="ML979036">
    <property type="protein sequence ID" value="KAF1922315.1"/>
    <property type="molecule type" value="Genomic_DNA"/>
</dbReference>
<dbReference type="AlphaFoldDB" id="A0A6A5R2N2"/>
<dbReference type="Proteomes" id="UP000800082">
    <property type="component" value="Unassembled WGS sequence"/>
</dbReference>
<proteinExistence type="predicted"/>
<evidence type="ECO:0000313" key="2">
    <source>
        <dbReference type="Proteomes" id="UP000800082"/>
    </source>
</evidence>
<gene>
    <name evidence="1" type="ORF">M421DRAFT_427063</name>
</gene>
<dbReference type="RefSeq" id="XP_033442568.1">
    <property type="nucleotide sequence ID" value="XM_033594567.1"/>
</dbReference>
<sequence>MAIAGPTVLTADDIFGLEKRECGVNLRYTNAQACQNSGCKLCVNGVSVCNVSC</sequence>
<accession>A0A6A5R2N2</accession>
<reference evidence="1" key="1">
    <citation type="journal article" date="2020" name="Stud. Mycol.">
        <title>101 Dothideomycetes genomes: a test case for predicting lifestyles and emergence of pathogens.</title>
        <authorList>
            <person name="Haridas S."/>
            <person name="Albert R."/>
            <person name="Binder M."/>
            <person name="Bloem J."/>
            <person name="Labutti K."/>
            <person name="Salamov A."/>
            <person name="Andreopoulos B."/>
            <person name="Baker S."/>
            <person name="Barry K."/>
            <person name="Bills G."/>
            <person name="Bluhm B."/>
            <person name="Cannon C."/>
            <person name="Castanera R."/>
            <person name="Culley D."/>
            <person name="Daum C."/>
            <person name="Ezra D."/>
            <person name="Gonzalez J."/>
            <person name="Henrissat B."/>
            <person name="Kuo A."/>
            <person name="Liang C."/>
            <person name="Lipzen A."/>
            <person name="Lutzoni F."/>
            <person name="Magnuson J."/>
            <person name="Mondo S."/>
            <person name="Nolan M."/>
            <person name="Ohm R."/>
            <person name="Pangilinan J."/>
            <person name="Park H.-J."/>
            <person name="Ramirez L."/>
            <person name="Alfaro M."/>
            <person name="Sun H."/>
            <person name="Tritt A."/>
            <person name="Yoshinaga Y."/>
            <person name="Zwiers L.-H."/>
            <person name="Turgeon B."/>
            <person name="Goodwin S."/>
            <person name="Spatafora J."/>
            <person name="Crous P."/>
            <person name="Grigoriev I."/>
        </authorList>
    </citation>
    <scope>NUCLEOTIDE SEQUENCE</scope>
    <source>
        <strain evidence="1">CBS 183.55</strain>
    </source>
</reference>
<name>A0A6A5R2N2_9PLEO</name>
<keyword evidence="2" id="KW-1185">Reference proteome</keyword>
<evidence type="ECO:0000313" key="1">
    <source>
        <dbReference type="EMBL" id="KAF1922315.1"/>
    </source>
</evidence>
<protein>
    <submittedName>
        <fullName evidence="1">Uncharacterized protein</fullName>
    </submittedName>
</protein>
<organism evidence="1 2">
    <name type="scientific">Didymella exigua CBS 183.55</name>
    <dbReference type="NCBI Taxonomy" id="1150837"/>
    <lineage>
        <taxon>Eukaryota</taxon>
        <taxon>Fungi</taxon>
        <taxon>Dikarya</taxon>
        <taxon>Ascomycota</taxon>
        <taxon>Pezizomycotina</taxon>
        <taxon>Dothideomycetes</taxon>
        <taxon>Pleosporomycetidae</taxon>
        <taxon>Pleosporales</taxon>
        <taxon>Pleosporineae</taxon>
        <taxon>Didymellaceae</taxon>
        <taxon>Didymella</taxon>
    </lineage>
</organism>
<dbReference type="GeneID" id="54352235"/>